<name>A0A243D0B4_BACTU</name>
<dbReference type="AlphaFoldDB" id="A0A243D0B4"/>
<organism evidence="1 2">
    <name type="scientific">Bacillus thuringiensis serovar vazensis</name>
    <dbReference type="NCBI Taxonomy" id="180867"/>
    <lineage>
        <taxon>Bacteria</taxon>
        <taxon>Bacillati</taxon>
        <taxon>Bacillota</taxon>
        <taxon>Bacilli</taxon>
        <taxon>Bacillales</taxon>
        <taxon>Bacillaceae</taxon>
        <taxon>Bacillus</taxon>
        <taxon>Bacillus cereus group</taxon>
    </lineage>
</organism>
<gene>
    <name evidence="1" type="ORF">BK749_05230</name>
</gene>
<dbReference type="EMBL" id="NFDQ01000019">
    <property type="protein sequence ID" value="OTY78880.1"/>
    <property type="molecule type" value="Genomic_DNA"/>
</dbReference>
<dbReference type="Proteomes" id="UP000194911">
    <property type="component" value="Unassembled WGS sequence"/>
</dbReference>
<comment type="caution">
    <text evidence="1">The sequence shown here is derived from an EMBL/GenBank/DDBJ whole genome shotgun (WGS) entry which is preliminary data.</text>
</comment>
<proteinExistence type="predicted"/>
<sequence length="54" mass="5979">MKIHLITCVVKVFQKLNFVLMCNVHTINSNVEVSVPKKRSKPEEVPTAVTDGVG</sequence>
<reference evidence="1 2" key="1">
    <citation type="submission" date="2016-10" db="EMBL/GenBank/DDBJ databases">
        <title>Comparative genomics of Bacillus thuringiensis reveals a path to pathogens against multiple invertebrate hosts.</title>
        <authorList>
            <person name="Zheng J."/>
            <person name="Gao Q."/>
            <person name="Liu H."/>
            <person name="Peng D."/>
            <person name="Ruan L."/>
            <person name="Sun M."/>
        </authorList>
    </citation>
    <scope>NUCLEOTIDE SEQUENCE [LARGE SCALE GENOMIC DNA]</scope>
    <source>
        <strain evidence="1">BGSC 4CE1</strain>
    </source>
</reference>
<accession>A0A243D0B4</accession>
<protein>
    <submittedName>
        <fullName evidence="1">N-acetylmuramoyl-L-alanine amidase</fullName>
    </submittedName>
</protein>
<evidence type="ECO:0000313" key="2">
    <source>
        <dbReference type="Proteomes" id="UP000194911"/>
    </source>
</evidence>
<evidence type="ECO:0000313" key="1">
    <source>
        <dbReference type="EMBL" id="OTY78880.1"/>
    </source>
</evidence>